<dbReference type="AlphaFoldDB" id="A0A9P1IEK7"/>
<dbReference type="EMBL" id="CANHGI010000002">
    <property type="protein sequence ID" value="CAI5443188.1"/>
    <property type="molecule type" value="Genomic_DNA"/>
</dbReference>
<keyword evidence="2" id="KW-1185">Reference proteome</keyword>
<evidence type="ECO:0000313" key="1">
    <source>
        <dbReference type="EMBL" id="CAI5443188.1"/>
    </source>
</evidence>
<protein>
    <recommendedName>
        <fullName evidence="3">F-box domain-containing protein</fullName>
    </recommendedName>
</protein>
<evidence type="ECO:0008006" key="3">
    <source>
        <dbReference type="Google" id="ProtNLM"/>
    </source>
</evidence>
<evidence type="ECO:0000313" key="2">
    <source>
        <dbReference type="Proteomes" id="UP001152747"/>
    </source>
</evidence>
<sequence length="374" mass="44960">MTSTERTREMEELDLVTSEKQQRIDEIEVNLEKLKIPEGIRKSIMDEISACLKVPSVGWFDMPQEMREMMIEEMDIETKCKFTQCSKKCEDEVKESNNFVTAIRIKNYDHPKIYVGLGGNSGYQYCLKFIEVRDSYADSKTMVVYEKVSQDRTPRDMRMRNNNEKWMKMEEGNAEEVQLKYINEYITKYKRTIEKFEVHDWDFQFSNFDWQQLTRLNCYNCVSYNCRDSPEWMDFSQIKKMNTCHLPETQFTFEEIQQFEGQRYYIVSTDVNEQNYENYLKLLRNGEVHRNLERLDVVSGCDMNSINFERIAKSLDAFDFDQNDFDVHFRFLLKYERKSKCYCQVIAQVEHIFSFVIVSDNYDEVMKNRQPLDF</sequence>
<comment type="caution">
    <text evidence="1">The sequence shown here is derived from an EMBL/GenBank/DDBJ whole genome shotgun (WGS) entry which is preliminary data.</text>
</comment>
<accession>A0A9P1IEK7</accession>
<gene>
    <name evidence="1" type="ORF">CAMP_LOCUS5825</name>
</gene>
<organism evidence="1 2">
    <name type="scientific">Caenorhabditis angaria</name>
    <dbReference type="NCBI Taxonomy" id="860376"/>
    <lineage>
        <taxon>Eukaryota</taxon>
        <taxon>Metazoa</taxon>
        <taxon>Ecdysozoa</taxon>
        <taxon>Nematoda</taxon>
        <taxon>Chromadorea</taxon>
        <taxon>Rhabditida</taxon>
        <taxon>Rhabditina</taxon>
        <taxon>Rhabditomorpha</taxon>
        <taxon>Rhabditoidea</taxon>
        <taxon>Rhabditidae</taxon>
        <taxon>Peloderinae</taxon>
        <taxon>Caenorhabditis</taxon>
    </lineage>
</organism>
<proteinExistence type="predicted"/>
<reference evidence="1" key="1">
    <citation type="submission" date="2022-11" db="EMBL/GenBank/DDBJ databases">
        <authorList>
            <person name="Kikuchi T."/>
        </authorList>
    </citation>
    <scope>NUCLEOTIDE SEQUENCE</scope>
    <source>
        <strain evidence="1">PS1010</strain>
    </source>
</reference>
<name>A0A9P1IEK7_9PELO</name>
<dbReference type="Proteomes" id="UP001152747">
    <property type="component" value="Unassembled WGS sequence"/>
</dbReference>